<evidence type="ECO:0000313" key="3">
    <source>
        <dbReference type="Proteomes" id="UP000601710"/>
    </source>
</evidence>
<feature type="region of interest" description="Disordered" evidence="1">
    <location>
        <begin position="1"/>
        <end position="31"/>
    </location>
</feature>
<feature type="region of interest" description="Disordered" evidence="1">
    <location>
        <begin position="48"/>
        <end position="98"/>
    </location>
</feature>
<feature type="compositionally biased region" description="Pro residues" evidence="1">
    <location>
        <begin position="78"/>
        <end position="92"/>
    </location>
</feature>
<name>A0A6J8FR35_LEIDO</name>
<feature type="compositionally biased region" description="Low complexity" evidence="1">
    <location>
        <begin position="13"/>
        <end position="31"/>
    </location>
</feature>
<reference evidence="2" key="1">
    <citation type="submission" date="2020-06" db="EMBL/GenBank/DDBJ databases">
        <authorList>
            <person name="Camacho E."/>
            <person name="Gonzalez-de la Fuente S."/>
            <person name="Rastrojo A."/>
            <person name="Peiro-Pastor R."/>
            <person name="Solana JC."/>
            <person name="Tabera L."/>
            <person name="Gamarro F."/>
            <person name="Carrasco-Ramiro F."/>
            <person name="Requena JM."/>
            <person name="Aguado B."/>
        </authorList>
    </citation>
    <scope>NUCLEOTIDE SEQUENCE</scope>
</reference>
<proteinExistence type="predicted"/>
<dbReference type="VEuPathDB" id="TriTrypDB:LdCL_360025400"/>
<dbReference type="VEuPathDB" id="TriTrypDB:LDHU3_36.2590"/>
<dbReference type="VEuPathDB" id="TriTrypDB:LdBPK_361990.1"/>
<dbReference type="AlphaFoldDB" id="A0A6J8FR35"/>
<dbReference type="Proteomes" id="UP000601710">
    <property type="component" value="Chromosome 36"/>
</dbReference>
<sequence length="414" mass="43706">MKRRDVSAPPHRSYAASTGASTTTMSSASPPAISTMCVDVRELLRHTAAASKDAPSDAQAAVSGRQRYTAVAPSAAPSQPPRQPQATPPPCPKESTFWSPSYPPWGGFAVNSGPPPLSPTDATILHSILGQPTLQKTVLSGFDQVIARTSSPLTREPRTRRPSVASTSLPPMDNSPTWGTPAYAGDSVQTFEVGAATPLSSLSEKDTPPPTPLRDMMETYLDGEGLHSAGAAASMDFSPAAQRTMKSILEQLNSYASGLAAAHTRAATEMPTSSYRGGVAVWPITFRQAAMQVSAAGPSAASPLPFSGASVHRRKGGAVATRSTVAQLWRQCPALAASTFSRVDTSPQRSQDTVQAVVAPPQGLAYDRPHAAADRSTVPLRKAVQSPPRTVPPAFRRQLQFAEEAPTTRRPKRR</sequence>
<accession>A0A6J8FR35</accession>
<feature type="region of interest" description="Disordered" evidence="1">
    <location>
        <begin position="149"/>
        <end position="184"/>
    </location>
</feature>
<gene>
    <name evidence="2" type="ORF">LDHU3_36.2590</name>
</gene>
<feature type="compositionally biased region" description="Polar residues" evidence="1">
    <location>
        <begin position="164"/>
        <end position="178"/>
    </location>
</feature>
<evidence type="ECO:0000256" key="1">
    <source>
        <dbReference type="SAM" id="MobiDB-lite"/>
    </source>
</evidence>
<dbReference type="EMBL" id="LR812656">
    <property type="protein sequence ID" value="CAC5434769.1"/>
    <property type="molecule type" value="Genomic_DNA"/>
</dbReference>
<organism evidence="2 3">
    <name type="scientific">Leishmania donovani</name>
    <dbReference type="NCBI Taxonomy" id="5661"/>
    <lineage>
        <taxon>Eukaryota</taxon>
        <taxon>Discoba</taxon>
        <taxon>Euglenozoa</taxon>
        <taxon>Kinetoplastea</taxon>
        <taxon>Metakinetoplastina</taxon>
        <taxon>Trypanosomatida</taxon>
        <taxon>Trypanosomatidae</taxon>
        <taxon>Leishmaniinae</taxon>
        <taxon>Leishmania</taxon>
    </lineage>
</organism>
<feature type="region of interest" description="Disordered" evidence="1">
    <location>
        <begin position="369"/>
        <end position="414"/>
    </location>
</feature>
<protein>
    <submittedName>
        <fullName evidence="2">Hypothetical_protein_conserved</fullName>
    </submittedName>
</protein>
<evidence type="ECO:0000313" key="2">
    <source>
        <dbReference type="EMBL" id="CAC5434769.1"/>
    </source>
</evidence>